<evidence type="ECO:0000313" key="2">
    <source>
        <dbReference type="EMBL" id="KAH6888478.1"/>
    </source>
</evidence>
<feature type="compositionally biased region" description="Pro residues" evidence="1">
    <location>
        <begin position="156"/>
        <end position="165"/>
    </location>
</feature>
<comment type="caution">
    <text evidence="2">The sequence shown here is derived from an EMBL/GenBank/DDBJ whole genome shotgun (WGS) entry which is preliminary data.</text>
</comment>
<sequence>MALKIHSSARAWESQAQGLSVFGLSLHDHTYQSGSNVDMEQFLLLRAFWPSVLTSDKFLGDCKKEGWIAEAALSSAKKQLEGLSSWKKYTESFRSSAHIRKKETQGIFSLVRYYQHFSTNGKDEPGGFEQPKVHFTSRVTRSQTRRLEEASRQSPSRPPRSPDTPPELGEMDDMLEELSLNANEDSIFATPLHQTSNSPLTGDLATLFKAVEDEQIVNTALILFLNAITLQDERVAGEWSLYRKPFTVRHPRNRQKLFEARVDGLFRANAAASLAPSLK</sequence>
<dbReference type="EMBL" id="JAGPYM010000012">
    <property type="protein sequence ID" value="KAH6888478.1"/>
    <property type="molecule type" value="Genomic_DNA"/>
</dbReference>
<dbReference type="AlphaFoldDB" id="A0A9P9ALA6"/>
<proteinExistence type="predicted"/>
<gene>
    <name evidence="2" type="ORF">B0T10DRAFT_573227</name>
</gene>
<reference evidence="2 3" key="1">
    <citation type="journal article" date="2021" name="Nat. Commun.">
        <title>Genetic determinants of endophytism in the Arabidopsis root mycobiome.</title>
        <authorList>
            <person name="Mesny F."/>
            <person name="Miyauchi S."/>
            <person name="Thiergart T."/>
            <person name="Pickel B."/>
            <person name="Atanasova L."/>
            <person name="Karlsson M."/>
            <person name="Huettel B."/>
            <person name="Barry K.W."/>
            <person name="Haridas S."/>
            <person name="Chen C."/>
            <person name="Bauer D."/>
            <person name="Andreopoulos W."/>
            <person name="Pangilinan J."/>
            <person name="LaButti K."/>
            <person name="Riley R."/>
            <person name="Lipzen A."/>
            <person name="Clum A."/>
            <person name="Drula E."/>
            <person name="Henrissat B."/>
            <person name="Kohler A."/>
            <person name="Grigoriev I.V."/>
            <person name="Martin F.M."/>
            <person name="Hacquard S."/>
        </authorList>
    </citation>
    <scope>NUCLEOTIDE SEQUENCE [LARGE SCALE GENOMIC DNA]</scope>
    <source>
        <strain evidence="2 3">MPI-CAGE-CH-0241</strain>
    </source>
</reference>
<accession>A0A9P9ALA6</accession>
<feature type="region of interest" description="Disordered" evidence="1">
    <location>
        <begin position="121"/>
        <end position="170"/>
    </location>
</feature>
<evidence type="ECO:0000313" key="3">
    <source>
        <dbReference type="Proteomes" id="UP000777438"/>
    </source>
</evidence>
<name>A0A9P9ALA6_9HYPO</name>
<keyword evidence="3" id="KW-1185">Reference proteome</keyword>
<dbReference type="Proteomes" id="UP000777438">
    <property type="component" value="Unassembled WGS sequence"/>
</dbReference>
<dbReference type="OrthoDB" id="3508621at2759"/>
<protein>
    <submittedName>
        <fullName evidence="2">Uncharacterized protein</fullName>
    </submittedName>
</protein>
<evidence type="ECO:0000256" key="1">
    <source>
        <dbReference type="SAM" id="MobiDB-lite"/>
    </source>
</evidence>
<organism evidence="2 3">
    <name type="scientific">Thelonectria olida</name>
    <dbReference type="NCBI Taxonomy" id="1576542"/>
    <lineage>
        <taxon>Eukaryota</taxon>
        <taxon>Fungi</taxon>
        <taxon>Dikarya</taxon>
        <taxon>Ascomycota</taxon>
        <taxon>Pezizomycotina</taxon>
        <taxon>Sordariomycetes</taxon>
        <taxon>Hypocreomycetidae</taxon>
        <taxon>Hypocreales</taxon>
        <taxon>Nectriaceae</taxon>
        <taxon>Thelonectria</taxon>
    </lineage>
</organism>